<gene>
    <name evidence="2" type="ORF">theurythT_22280</name>
</gene>
<dbReference type="RefSeq" id="WP_284208155.1">
    <property type="nucleotide sequence ID" value="NZ_BSSU01000011.1"/>
</dbReference>
<keyword evidence="3" id="KW-1185">Reference proteome</keyword>
<keyword evidence="1" id="KW-0732">Signal</keyword>
<evidence type="ECO:0000313" key="3">
    <source>
        <dbReference type="Proteomes" id="UP001157133"/>
    </source>
</evidence>
<reference evidence="2 3" key="1">
    <citation type="submission" date="2023-03" db="EMBL/GenBank/DDBJ databases">
        <title>Draft genome sequence of Thalassotalea eurytherma JCM 18482T.</title>
        <authorList>
            <person name="Sawabe T."/>
        </authorList>
    </citation>
    <scope>NUCLEOTIDE SEQUENCE [LARGE SCALE GENOMIC DNA]</scope>
    <source>
        <strain evidence="2 3">JCM 18482</strain>
    </source>
</reference>
<accession>A0ABQ6H8J6</accession>
<feature type="chain" id="PRO_5046461136" evidence="1">
    <location>
        <begin position="19"/>
        <end position="134"/>
    </location>
</feature>
<dbReference type="Proteomes" id="UP001157133">
    <property type="component" value="Unassembled WGS sequence"/>
</dbReference>
<comment type="caution">
    <text evidence="2">The sequence shown here is derived from an EMBL/GenBank/DDBJ whole genome shotgun (WGS) entry which is preliminary data.</text>
</comment>
<evidence type="ECO:0000313" key="2">
    <source>
        <dbReference type="EMBL" id="GLX82776.1"/>
    </source>
</evidence>
<dbReference type="EMBL" id="BSSU01000011">
    <property type="protein sequence ID" value="GLX82776.1"/>
    <property type="molecule type" value="Genomic_DNA"/>
</dbReference>
<name>A0ABQ6H8J6_9GAMM</name>
<feature type="signal peptide" evidence="1">
    <location>
        <begin position="1"/>
        <end position="18"/>
    </location>
</feature>
<evidence type="ECO:0000256" key="1">
    <source>
        <dbReference type="SAM" id="SignalP"/>
    </source>
</evidence>
<protein>
    <submittedName>
        <fullName evidence="2">Uncharacterized protein</fullName>
    </submittedName>
</protein>
<organism evidence="2 3">
    <name type="scientific">Thalassotalea eurytherma</name>
    <dbReference type="NCBI Taxonomy" id="1144278"/>
    <lineage>
        <taxon>Bacteria</taxon>
        <taxon>Pseudomonadati</taxon>
        <taxon>Pseudomonadota</taxon>
        <taxon>Gammaproteobacteria</taxon>
        <taxon>Alteromonadales</taxon>
        <taxon>Colwelliaceae</taxon>
        <taxon>Thalassotalea</taxon>
    </lineage>
</organism>
<sequence length="134" mass="15363">MNKCLFLVLLFVSLSGNAADIKPFPRAKISVEQWQGYFDSVAKEFGETKRVYEEHNLVVFSDDAQRANIAFTTINHPAHPAWVTRYVTQDNESVYVAQIGYFAGEEPPFAKLFKDYAKLNEKVKEHMGLEAWDK</sequence>
<proteinExistence type="predicted"/>